<evidence type="ECO:0000256" key="1">
    <source>
        <dbReference type="ARBA" id="ARBA00009437"/>
    </source>
</evidence>
<dbReference type="EMBL" id="PYMJ01000007">
    <property type="protein sequence ID" value="PSU49146.1"/>
    <property type="molecule type" value="Genomic_DNA"/>
</dbReference>
<name>A0A2T3JJI8_9GAMM</name>
<dbReference type="InterPro" id="IPR005119">
    <property type="entry name" value="LysR_subst-bd"/>
</dbReference>
<dbReference type="InterPro" id="IPR050176">
    <property type="entry name" value="LTTR"/>
</dbReference>
<keyword evidence="2" id="KW-0805">Transcription regulation</keyword>
<organism evidence="6 7">
    <name type="scientific">Photobacterium frigidiphilum</name>
    <dbReference type="NCBI Taxonomy" id="264736"/>
    <lineage>
        <taxon>Bacteria</taxon>
        <taxon>Pseudomonadati</taxon>
        <taxon>Pseudomonadota</taxon>
        <taxon>Gammaproteobacteria</taxon>
        <taxon>Vibrionales</taxon>
        <taxon>Vibrionaceae</taxon>
        <taxon>Photobacterium</taxon>
    </lineage>
</organism>
<accession>A0A2T3JJI8</accession>
<dbReference type="InterPro" id="IPR000847">
    <property type="entry name" value="LysR_HTH_N"/>
</dbReference>
<dbReference type="Pfam" id="PF03466">
    <property type="entry name" value="LysR_substrate"/>
    <property type="match status" value="1"/>
</dbReference>
<comment type="caution">
    <text evidence="6">The sequence shown here is derived from an EMBL/GenBank/DDBJ whole genome shotgun (WGS) entry which is preliminary data.</text>
</comment>
<dbReference type="OrthoDB" id="5723059at2"/>
<keyword evidence="4" id="KW-0804">Transcription</keyword>
<dbReference type="Gene3D" id="3.40.190.10">
    <property type="entry name" value="Periplasmic binding protein-like II"/>
    <property type="match status" value="2"/>
</dbReference>
<reference evidence="6 7" key="1">
    <citation type="submission" date="2018-01" db="EMBL/GenBank/DDBJ databases">
        <title>Whole genome sequencing of Histamine producing bacteria.</title>
        <authorList>
            <person name="Butler K."/>
        </authorList>
    </citation>
    <scope>NUCLEOTIDE SEQUENCE [LARGE SCALE GENOMIC DNA]</scope>
    <source>
        <strain evidence="6 7">JCM 12947</strain>
    </source>
</reference>
<feature type="domain" description="HTH lysR-type" evidence="5">
    <location>
        <begin position="1"/>
        <end position="58"/>
    </location>
</feature>
<dbReference type="GO" id="GO:0003677">
    <property type="term" value="F:DNA binding"/>
    <property type="evidence" value="ECO:0007669"/>
    <property type="project" value="UniProtKB-KW"/>
</dbReference>
<dbReference type="PROSITE" id="PS50931">
    <property type="entry name" value="HTH_LYSR"/>
    <property type="match status" value="1"/>
</dbReference>
<evidence type="ECO:0000256" key="3">
    <source>
        <dbReference type="ARBA" id="ARBA00023125"/>
    </source>
</evidence>
<evidence type="ECO:0000313" key="6">
    <source>
        <dbReference type="EMBL" id="PSU49146.1"/>
    </source>
</evidence>
<evidence type="ECO:0000313" key="7">
    <source>
        <dbReference type="Proteomes" id="UP000240987"/>
    </source>
</evidence>
<dbReference type="InterPro" id="IPR036390">
    <property type="entry name" value="WH_DNA-bd_sf"/>
</dbReference>
<dbReference type="PANTHER" id="PTHR30579">
    <property type="entry name" value="TRANSCRIPTIONAL REGULATOR"/>
    <property type="match status" value="1"/>
</dbReference>
<keyword evidence="3" id="KW-0238">DNA-binding</keyword>
<dbReference type="PRINTS" id="PR00039">
    <property type="entry name" value="HTHLYSR"/>
</dbReference>
<dbReference type="Pfam" id="PF00126">
    <property type="entry name" value="HTH_1"/>
    <property type="match status" value="1"/>
</dbReference>
<dbReference type="FunFam" id="1.10.10.10:FF:000001">
    <property type="entry name" value="LysR family transcriptional regulator"/>
    <property type="match status" value="1"/>
</dbReference>
<dbReference type="AlphaFoldDB" id="A0A2T3JJI8"/>
<gene>
    <name evidence="6" type="ORF">C9J12_09145</name>
</gene>
<comment type="similarity">
    <text evidence="1">Belongs to the LysR transcriptional regulatory family.</text>
</comment>
<evidence type="ECO:0000259" key="5">
    <source>
        <dbReference type="PROSITE" id="PS50931"/>
    </source>
</evidence>
<dbReference type="Gene3D" id="1.10.10.10">
    <property type="entry name" value="Winged helix-like DNA-binding domain superfamily/Winged helix DNA-binding domain"/>
    <property type="match status" value="1"/>
</dbReference>
<dbReference type="RefSeq" id="WP_107242425.1">
    <property type="nucleotide sequence ID" value="NZ_PYMJ01000007.1"/>
</dbReference>
<dbReference type="GO" id="GO:0003700">
    <property type="term" value="F:DNA-binding transcription factor activity"/>
    <property type="evidence" value="ECO:0007669"/>
    <property type="project" value="InterPro"/>
</dbReference>
<proteinExistence type="inferred from homology"/>
<evidence type="ECO:0000256" key="2">
    <source>
        <dbReference type="ARBA" id="ARBA00023015"/>
    </source>
</evidence>
<dbReference type="InterPro" id="IPR036388">
    <property type="entry name" value="WH-like_DNA-bd_sf"/>
</dbReference>
<keyword evidence="7" id="KW-1185">Reference proteome</keyword>
<dbReference type="SUPFAM" id="SSF46785">
    <property type="entry name" value="Winged helix' DNA-binding domain"/>
    <property type="match status" value="1"/>
</dbReference>
<dbReference type="PANTHER" id="PTHR30579:SF7">
    <property type="entry name" value="HTH-TYPE TRANSCRIPTIONAL REGULATOR LRHA-RELATED"/>
    <property type="match status" value="1"/>
</dbReference>
<dbReference type="SUPFAM" id="SSF53850">
    <property type="entry name" value="Periplasmic binding protein-like II"/>
    <property type="match status" value="1"/>
</dbReference>
<protein>
    <submittedName>
        <fullName evidence="6">LysR family transcriptional regulator</fullName>
    </submittedName>
</protein>
<dbReference type="Proteomes" id="UP000240987">
    <property type="component" value="Unassembled WGS sequence"/>
</dbReference>
<evidence type="ECO:0000256" key="4">
    <source>
        <dbReference type="ARBA" id="ARBA00023163"/>
    </source>
</evidence>
<sequence>MDIDSLRSFLAFVETGSFTRAAKQTHRTQSAISMQMKKLEEELGKILFTKEGRHLVLSHEGQQLASYAKRIVGLHDETINAIRTETAYPALHLGCPDDYAESILPVVIGLIRESLGRINIQVTCASSLLLRQGLDKGELHLAILTRSPNLEEGYLLKTDEGVWIGSKQHVLLEHRPLPIALFQSDCKFHSAALTGLMKNQIPYDLVSCSSSASAQKGMVRHGLAIGAMARSSLSEDLYELDETWLPPLPAIHIVLVPAITSHPALSDNAIKKISESFQNNANK</sequence>